<dbReference type="Pfam" id="PF00535">
    <property type="entry name" value="Glycos_transf_2"/>
    <property type="match status" value="1"/>
</dbReference>
<reference evidence="3" key="1">
    <citation type="journal article" date="2019" name="Int. J. Syst. Evol. Microbiol.">
        <title>The Global Catalogue of Microorganisms (GCM) 10K type strain sequencing project: providing services to taxonomists for standard genome sequencing and annotation.</title>
        <authorList>
            <consortium name="The Broad Institute Genomics Platform"/>
            <consortium name="The Broad Institute Genome Sequencing Center for Infectious Disease"/>
            <person name="Wu L."/>
            <person name="Ma J."/>
        </authorList>
    </citation>
    <scope>NUCLEOTIDE SEQUENCE [LARGE SCALE GENOMIC DNA]</scope>
    <source>
        <strain evidence="3">CECT 8551</strain>
    </source>
</reference>
<accession>A0ABV8EQT9</accession>
<organism evidence="2 3">
    <name type="scientific">Belliella kenyensis</name>
    <dbReference type="NCBI Taxonomy" id="1472724"/>
    <lineage>
        <taxon>Bacteria</taxon>
        <taxon>Pseudomonadati</taxon>
        <taxon>Bacteroidota</taxon>
        <taxon>Cytophagia</taxon>
        <taxon>Cytophagales</taxon>
        <taxon>Cyclobacteriaceae</taxon>
        <taxon>Belliella</taxon>
    </lineage>
</organism>
<dbReference type="Gene3D" id="3.90.550.10">
    <property type="entry name" value="Spore Coat Polysaccharide Biosynthesis Protein SpsA, Chain A"/>
    <property type="match status" value="1"/>
</dbReference>
<dbReference type="Proteomes" id="UP001595766">
    <property type="component" value="Unassembled WGS sequence"/>
</dbReference>
<dbReference type="EMBL" id="JBHSAV010000059">
    <property type="protein sequence ID" value="MFC3977735.1"/>
    <property type="molecule type" value="Genomic_DNA"/>
</dbReference>
<dbReference type="InterPro" id="IPR001173">
    <property type="entry name" value="Glyco_trans_2-like"/>
</dbReference>
<feature type="domain" description="Glycosyltransferase 2-like" evidence="1">
    <location>
        <begin position="11"/>
        <end position="139"/>
    </location>
</feature>
<comment type="caution">
    <text evidence="2">The sequence shown here is derived from an EMBL/GenBank/DDBJ whole genome shotgun (WGS) entry which is preliminary data.</text>
</comment>
<dbReference type="CDD" id="cd00761">
    <property type="entry name" value="Glyco_tranf_GTA_type"/>
    <property type="match status" value="1"/>
</dbReference>
<dbReference type="SUPFAM" id="SSF53448">
    <property type="entry name" value="Nucleotide-diphospho-sugar transferases"/>
    <property type="match status" value="1"/>
</dbReference>
<sequence>MKIKSDFFKISVIIPVFNTSKFVRKAVESAVDITEVGEVILVEDGSTDSSLIECIDLNNQYEKVRLFRHPNGENRGAGASRNLGIEKSTCDYIAFLDADDWYLPNRFTKDRMVYDKFPNADVIYSCSIYEEDFIQNRKLLYGVTEDPRMKWGKEIEPIKFYELKLKSKLVLFNTNSVTIKKGFLISNKCFDTRLRLHQDSELWNRLMRRGSFYAAEWEEPVSVVRKHSGNRITHRSSRSQLKMIAVQIDNIGLDNLHSFEIDDLYSKVIRLQSKGFIYNLFRRVYYYSFYCVNFFDKKNLLEKIRKAYAID</sequence>
<evidence type="ECO:0000259" key="1">
    <source>
        <dbReference type="Pfam" id="PF00535"/>
    </source>
</evidence>
<dbReference type="PANTHER" id="PTHR22916:SF3">
    <property type="entry name" value="UDP-GLCNAC:BETAGAL BETA-1,3-N-ACETYLGLUCOSAMINYLTRANSFERASE-LIKE PROTEIN 1"/>
    <property type="match status" value="1"/>
</dbReference>
<dbReference type="InterPro" id="IPR029044">
    <property type="entry name" value="Nucleotide-diphossugar_trans"/>
</dbReference>
<name>A0ABV8EQT9_9BACT</name>
<evidence type="ECO:0000313" key="2">
    <source>
        <dbReference type="EMBL" id="MFC3977735.1"/>
    </source>
</evidence>
<dbReference type="RefSeq" id="WP_241294692.1">
    <property type="nucleotide sequence ID" value="NZ_JAKZGR010000007.1"/>
</dbReference>
<protein>
    <submittedName>
        <fullName evidence="2">Glycosyltransferase family 2 protein</fullName>
    </submittedName>
</protein>
<gene>
    <name evidence="2" type="ORF">ACFOUP_15210</name>
</gene>
<proteinExistence type="predicted"/>
<dbReference type="PANTHER" id="PTHR22916">
    <property type="entry name" value="GLYCOSYLTRANSFERASE"/>
    <property type="match status" value="1"/>
</dbReference>
<evidence type="ECO:0000313" key="3">
    <source>
        <dbReference type="Proteomes" id="UP001595766"/>
    </source>
</evidence>
<keyword evidence="3" id="KW-1185">Reference proteome</keyword>